<dbReference type="SUPFAM" id="SSF55486">
    <property type="entry name" value="Metalloproteases ('zincins'), catalytic domain"/>
    <property type="match status" value="1"/>
</dbReference>
<keyword evidence="2" id="KW-1185">Reference proteome</keyword>
<comment type="caution">
    <text evidence="1">The sequence shown here is derived from an EMBL/GenBank/DDBJ whole genome shotgun (WGS) entry which is preliminary data.</text>
</comment>
<dbReference type="RefSeq" id="WP_147922982.1">
    <property type="nucleotide sequence ID" value="NZ_VRTY01000073.1"/>
</dbReference>
<reference evidence="1 2" key="1">
    <citation type="submission" date="2019-08" db="EMBL/GenBank/DDBJ databases">
        <authorList>
            <person name="Shi S."/>
        </authorList>
    </citation>
    <scope>NUCLEOTIDE SEQUENCE [LARGE SCALE GENOMIC DNA]</scope>
    <source>
        <strain evidence="1 2">GY10130</strain>
    </source>
</reference>
<dbReference type="Proteomes" id="UP000321926">
    <property type="component" value="Unassembled WGS sequence"/>
</dbReference>
<name>A0A5C8JGG8_9BACT</name>
<gene>
    <name evidence="1" type="ORF">FVR03_17110</name>
</gene>
<evidence type="ECO:0000313" key="2">
    <source>
        <dbReference type="Proteomes" id="UP000321926"/>
    </source>
</evidence>
<dbReference type="EMBL" id="VRTY01000073">
    <property type="protein sequence ID" value="TXK36698.1"/>
    <property type="molecule type" value="Genomic_DNA"/>
</dbReference>
<dbReference type="Gene3D" id="3.40.390.10">
    <property type="entry name" value="Collagenase (Catalytic Domain)"/>
    <property type="match status" value="1"/>
</dbReference>
<dbReference type="AlphaFoldDB" id="A0A5C8JGG8"/>
<evidence type="ECO:0000313" key="1">
    <source>
        <dbReference type="EMBL" id="TXK36698.1"/>
    </source>
</evidence>
<sequence length="551" mass="60132">MAQQVAPAPQQNLTPCQPDKAGAYDFYSNLKTWVPKGGDLPLQNAPLKVMQLNFNIFQRSDSSGNFQDTPEDRAALLHYIARLNEIYSNVIAPSDPVPGTDSLPGNDTRFRFDIGPPGQERIYFYQNDSLNRSHNASLLLHNIKKADPERANQLNILFTDGYYMARVDRVEVTAAGSGYTSAPKVVFSPKSAVAKAIVTEGKVTAIELQSKGLYYEPEVEVTLEGGGGSGARATGTLTMGANGFTRPPSYTNFNSESYVMLLKHKTFPSATVLAHELAHTLDLQHLFEGYYCNSRDFLEDIYTDICPHKNKGWEVDPFAEVGDGVTNNLMMFAPDHFTYISPMQAGIMHRASALTDTRRYIAEAYSEVPYVLTSAQTWDFDMRLYQDLVLNQGADLTLSCALTMPIRSAVTVNAGGKLVLQGQLKAFSPKHWEGGIQVKKGGVLELRATTLANYNVTVERGGTLFIPAEASVALQQNGRLTVARGAYVVISEAASFALPAEADQALNIHRKAKFKLSPALNTSAESGEFLKSAAALQVLSSSSSASPNKEF</sequence>
<dbReference type="OrthoDB" id="892331at2"/>
<proteinExistence type="predicted"/>
<organism evidence="1 2">
    <name type="scientific">Pontibacter qinzhouensis</name>
    <dbReference type="NCBI Taxonomy" id="2603253"/>
    <lineage>
        <taxon>Bacteria</taxon>
        <taxon>Pseudomonadati</taxon>
        <taxon>Bacteroidota</taxon>
        <taxon>Cytophagia</taxon>
        <taxon>Cytophagales</taxon>
        <taxon>Hymenobacteraceae</taxon>
        <taxon>Pontibacter</taxon>
    </lineage>
</organism>
<protein>
    <submittedName>
        <fullName evidence="1">Uncharacterized protein</fullName>
    </submittedName>
</protein>
<accession>A0A5C8JGG8</accession>
<dbReference type="InterPro" id="IPR024079">
    <property type="entry name" value="MetalloPept_cat_dom_sf"/>
</dbReference>
<dbReference type="GO" id="GO:0008237">
    <property type="term" value="F:metallopeptidase activity"/>
    <property type="evidence" value="ECO:0007669"/>
    <property type="project" value="InterPro"/>
</dbReference>